<dbReference type="InterPro" id="IPR049331">
    <property type="entry name" value="Top1B_N_bact"/>
</dbReference>
<feature type="domain" description="DNA topoisomerase IB N-terminal" evidence="8">
    <location>
        <begin position="50"/>
        <end position="97"/>
    </location>
</feature>
<dbReference type="Pfam" id="PF21338">
    <property type="entry name" value="Top1B_N_bact"/>
    <property type="match status" value="1"/>
</dbReference>
<dbReference type="EMBL" id="UINC01007160">
    <property type="protein sequence ID" value="SVA31759.1"/>
    <property type="molecule type" value="Genomic_DNA"/>
</dbReference>
<evidence type="ECO:0000256" key="1">
    <source>
        <dbReference type="ARBA" id="ARBA00000213"/>
    </source>
</evidence>
<dbReference type="SUPFAM" id="SSF56349">
    <property type="entry name" value="DNA breaking-rejoining enzymes"/>
    <property type="match status" value="1"/>
</dbReference>
<proteinExistence type="inferred from homology"/>
<keyword evidence="4" id="KW-0799">Topoisomerase</keyword>
<dbReference type="Gene3D" id="3.90.15.10">
    <property type="entry name" value="Topoisomerase I, Chain A, domain 3"/>
    <property type="match status" value="2"/>
</dbReference>
<dbReference type="SUPFAM" id="SSF55869">
    <property type="entry name" value="DNA topoisomerase I domain"/>
    <property type="match status" value="1"/>
</dbReference>
<dbReference type="AlphaFoldDB" id="A0A381UUD6"/>
<sequence length="425" mass="47402">MSDISAMKTDSATAAKLAGLNISDRTKPGIGRTKVEVPPEIEGGSTTIRWDYHLPDSKPLNDDARIADLNALVVPPAWTDVWYCADEKGHIQATGKDGKGRLQYRYHPDWNAIKADLKYANVDEFALALPALRDRVEGDLTLKGMPLEKSVALVIRLMDVFHIRVGSDQYAKENESYGLTTLQEGHVKFIKGKKAEGKIDAVLDFTGKSGKHWRLLIEDDDLASMIEASGKVGGKDKKQDLFRYEDKGGNDFDIKADHINKYIEEALDGLRYTAKDFRTWAASWKTAARLALVAESDESEVAEIPKLLEKAMEGVEGTENQPIITWRGTDLKRTEGLSKLAGNSKVPGKTDKERQATMLAVIDTVAGDLGNTRAVCRSSYIRPMFMDDWESGVFEERWTNAHDMKRVPGLSREESTAVHYMRTHE</sequence>
<dbReference type="GO" id="GO:0006265">
    <property type="term" value="P:DNA topological change"/>
    <property type="evidence" value="ECO:0007669"/>
    <property type="project" value="InterPro"/>
</dbReference>
<dbReference type="GO" id="GO:0003917">
    <property type="term" value="F:DNA topoisomerase type I (single strand cut, ATP-independent) activity"/>
    <property type="evidence" value="ECO:0007669"/>
    <property type="project" value="UniProtKB-EC"/>
</dbReference>
<dbReference type="EC" id="5.6.2.1" evidence="3"/>
<dbReference type="Gene3D" id="3.30.66.10">
    <property type="entry name" value="DNA topoisomerase I domain"/>
    <property type="match status" value="1"/>
</dbReference>
<evidence type="ECO:0000256" key="4">
    <source>
        <dbReference type="ARBA" id="ARBA00023029"/>
    </source>
</evidence>
<dbReference type="GO" id="GO:0003677">
    <property type="term" value="F:DNA binding"/>
    <property type="evidence" value="ECO:0007669"/>
    <property type="project" value="UniProtKB-KW"/>
</dbReference>
<reference evidence="9" key="1">
    <citation type="submission" date="2018-05" db="EMBL/GenBank/DDBJ databases">
        <authorList>
            <person name="Lanie J.A."/>
            <person name="Ng W.-L."/>
            <person name="Kazmierczak K.M."/>
            <person name="Andrzejewski T.M."/>
            <person name="Davidsen T.M."/>
            <person name="Wayne K.J."/>
            <person name="Tettelin H."/>
            <person name="Glass J.I."/>
            <person name="Rusch D."/>
            <person name="Podicherti R."/>
            <person name="Tsui H.-C.T."/>
            <person name="Winkler M.E."/>
        </authorList>
    </citation>
    <scope>NUCLEOTIDE SEQUENCE</scope>
</reference>
<gene>
    <name evidence="9" type="ORF">METZ01_LOCUS84613</name>
</gene>
<name>A0A381UUD6_9ZZZZ</name>
<feature type="domain" description="DNA topoisomerase I catalytic core eukaryotic-type" evidence="7">
    <location>
        <begin position="117"/>
        <end position="315"/>
    </location>
</feature>
<evidence type="ECO:0000256" key="5">
    <source>
        <dbReference type="ARBA" id="ARBA00023125"/>
    </source>
</evidence>
<evidence type="ECO:0000256" key="6">
    <source>
        <dbReference type="ARBA" id="ARBA00023235"/>
    </source>
</evidence>
<keyword evidence="5" id="KW-0238">DNA-binding</keyword>
<evidence type="ECO:0000313" key="9">
    <source>
        <dbReference type="EMBL" id="SVA31759.1"/>
    </source>
</evidence>
<organism evidence="9">
    <name type="scientific">marine metagenome</name>
    <dbReference type="NCBI Taxonomy" id="408172"/>
    <lineage>
        <taxon>unclassified sequences</taxon>
        <taxon>metagenomes</taxon>
        <taxon>ecological metagenomes</taxon>
    </lineage>
</organism>
<dbReference type="InterPro" id="IPR001631">
    <property type="entry name" value="TopoI"/>
</dbReference>
<evidence type="ECO:0000259" key="7">
    <source>
        <dbReference type="Pfam" id="PF01028"/>
    </source>
</evidence>
<dbReference type="PROSITE" id="PS52038">
    <property type="entry name" value="TOPO_IB_2"/>
    <property type="match status" value="1"/>
</dbReference>
<protein>
    <recommendedName>
        <fullName evidence="3">DNA topoisomerase</fullName>
        <ecNumber evidence="3">5.6.2.1</ecNumber>
    </recommendedName>
</protein>
<dbReference type="PRINTS" id="PR00416">
    <property type="entry name" value="EUTPISMRASEI"/>
</dbReference>
<keyword evidence="6" id="KW-0413">Isomerase</keyword>
<comment type="catalytic activity">
    <reaction evidence="1">
        <text>ATP-independent breakage of single-stranded DNA, followed by passage and rejoining.</text>
        <dbReference type="EC" id="5.6.2.1"/>
    </reaction>
</comment>
<evidence type="ECO:0000256" key="2">
    <source>
        <dbReference type="ARBA" id="ARBA00006645"/>
    </source>
</evidence>
<dbReference type="InterPro" id="IPR014711">
    <property type="entry name" value="TopoI_cat_a-hlx-sub_euk"/>
</dbReference>
<dbReference type="Pfam" id="PF01028">
    <property type="entry name" value="Topoisom_I"/>
    <property type="match status" value="1"/>
</dbReference>
<dbReference type="InterPro" id="IPR035447">
    <property type="entry name" value="DNA_topo_I_N_sf"/>
</dbReference>
<evidence type="ECO:0000256" key="3">
    <source>
        <dbReference type="ARBA" id="ARBA00012891"/>
    </source>
</evidence>
<accession>A0A381UUD6</accession>
<evidence type="ECO:0000259" key="8">
    <source>
        <dbReference type="Pfam" id="PF21338"/>
    </source>
</evidence>
<comment type="similarity">
    <text evidence="2">Belongs to the type IB topoisomerase family.</text>
</comment>
<dbReference type="InterPro" id="IPR011010">
    <property type="entry name" value="DNA_brk_join_enz"/>
</dbReference>
<dbReference type="InterPro" id="IPR013500">
    <property type="entry name" value="TopoI_cat_euk"/>
</dbReference>